<name>A0A086T3F8_HAPC1</name>
<dbReference type="PANTHER" id="PTHR10971">
    <property type="entry name" value="MRNA EXPORT FACTOR AND BUB3"/>
    <property type="match status" value="1"/>
</dbReference>
<evidence type="ECO:0000256" key="4">
    <source>
        <dbReference type="PROSITE-ProRule" id="PRU00221"/>
    </source>
</evidence>
<reference evidence="7" key="1">
    <citation type="journal article" date="2014" name="Genome Announc.">
        <title>Genome sequence and annotation of Acremonium chrysogenum, producer of the beta-lactam antibiotic cephalosporin C.</title>
        <authorList>
            <person name="Terfehr D."/>
            <person name="Dahlmann T.A."/>
            <person name="Specht T."/>
            <person name="Zadra I."/>
            <person name="Kuernsteiner H."/>
            <person name="Kueck U."/>
        </authorList>
    </citation>
    <scope>NUCLEOTIDE SEQUENCE [LARGE SCALE GENOMIC DNA]</scope>
    <source>
        <strain evidence="7">ATCC 11550 / CBS 779.69 / DSM 880 / IAM 14645 / JCM 23072 / IMI 49137</strain>
    </source>
</reference>
<evidence type="ECO:0000256" key="5">
    <source>
        <dbReference type="SAM" id="MobiDB-lite"/>
    </source>
</evidence>
<feature type="repeat" description="WD" evidence="4">
    <location>
        <begin position="72"/>
        <end position="113"/>
    </location>
</feature>
<proteinExistence type="inferred from homology"/>
<evidence type="ECO:0000256" key="2">
    <source>
        <dbReference type="ARBA" id="ARBA00022574"/>
    </source>
</evidence>
<dbReference type="GO" id="GO:0016973">
    <property type="term" value="P:poly(A)+ mRNA export from nucleus"/>
    <property type="evidence" value="ECO:0007669"/>
    <property type="project" value="EnsemblFungi"/>
</dbReference>
<dbReference type="Gene3D" id="2.130.10.10">
    <property type="entry name" value="YVTN repeat-like/Quinoprotein amine dehydrogenase"/>
    <property type="match status" value="1"/>
</dbReference>
<comment type="caution">
    <text evidence="6">The sequence shown here is derived from an EMBL/GenBank/DDBJ whole genome shotgun (WGS) entry which is preliminary data.</text>
</comment>
<comment type="similarity">
    <text evidence="1">Belongs to the WD repeat rae1 family.</text>
</comment>
<feature type="region of interest" description="Disordered" evidence="5">
    <location>
        <begin position="1"/>
        <end position="28"/>
    </location>
</feature>
<feature type="repeat" description="WD" evidence="4">
    <location>
        <begin position="253"/>
        <end position="278"/>
    </location>
</feature>
<evidence type="ECO:0000256" key="3">
    <source>
        <dbReference type="ARBA" id="ARBA00022737"/>
    </source>
</evidence>
<dbReference type="SMART" id="SM00320">
    <property type="entry name" value="WD40"/>
    <property type="match status" value="5"/>
</dbReference>
<dbReference type="STRING" id="857340.A0A086T3F8"/>
<dbReference type="PROSITE" id="PS50294">
    <property type="entry name" value="WD_REPEATS_REGION"/>
    <property type="match status" value="1"/>
</dbReference>
<dbReference type="InterPro" id="IPR015943">
    <property type="entry name" value="WD40/YVTN_repeat-like_dom_sf"/>
</dbReference>
<dbReference type="EMBL" id="JPKY01000059">
    <property type="protein sequence ID" value="KFH43890.1"/>
    <property type="molecule type" value="Genomic_DNA"/>
</dbReference>
<dbReference type="AlphaFoldDB" id="A0A086T3F8"/>
<dbReference type="OrthoDB" id="256303at2759"/>
<evidence type="ECO:0000313" key="6">
    <source>
        <dbReference type="EMBL" id="KFH43890.1"/>
    </source>
</evidence>
<feature type="repeat" description="WD" evidence="4">
    <location>
        <begin position="113"/>
        <end position="155"/>
    </location>
</feature>
<dbReference type="InterPro" id="IPR001680">
    <property type="entry name" value="WD40_rpt"/>
</dbReference>
<protein>
    <submittedName>
        <fullName evidence="6">Poly(A)+ RNA export protein-like protein</fullName>
    </submittedName>
</protein>
<keyword evidence="3" id="KW-0677">Repeat</keyword>
<feature type="compositionally biased region" description="Low complexity" evidence="5">
    <location>
        <begin position="9"/>
        <end position="18"/>
    </location>
</feature>
<evidence type="ECO:0000256" key="1">
    <source>
        <dbReference type="ARBA" id="ARBA00007830"/>
    </source>
</evidence>
<keyword evidence="7" id="KW-1185">Reference proteome</keyword>
<dbReference type="GO" id="GO:0005829">
    <property type="term" value="C:cytosol"/>
    <property type="evidence" value="ECO:0007669"/>
    <property type="project" value="EnsemblFungi"/>
</dbReference>
<dbReference type="Pfam" id="PF00400">
    <property type="entry name" value="WD40"/>
    <property type="match status" value="4"/>
</dbReference>
<gene>
    <name evidence="6" type="ORF">ACRE_053290</name>
</gene>
<evidence type="ECO:0000313" key="7">
    <source>
        <dbReference type="Proteomes" id="UP000029964"/>
    </source>
</evidence>
<dbReference type="HOGENOM" id="CLU_038526_1_0_1"/>
<keyword evidence="2 4" id="KW-0853">WD repeat</keyword>
<feature type="repeat" description="WD" evidence="4">
    <location>
        <begin position="28"/>
        <end position="61"/>
    </location>
</feature>
<dbReference type="InterPro" id="IPR036322">
    <property type="entry name" value="WD40_repeat_dom_sf"/>
</dbReference>
<accession>A0A086T3F8</accession>
<dbReference type="FunFam" id="2.130.10.10:FF:000190">
    <property type="entry name" value="Nuclear pore complex subunit"/>
    <property type="match status" value="1"/>
</dbReference>
<sequence length="349" mass="38418">MAGLFGAASSSSSTSQTTGDLKSDVALNQPPTDSVSDLAFSPTSDFLAVSSWDNKVRIYEIAQNGQSEGRHAFEHSQPVLNVDFSKDGTKVASAGADKNVKVCDLGSQQDIVVGTHDQPVRTVRFFDSGSPMVVSGSWDKTIKYWDMRQQGPAATVQCQERVYAMDVKDNLCVVGTADRYINVIDLKNPTKFYKTIQSPLKWQTRVVSCFTDSAGFAIGSIEGRCAIQYVEDKDSRQCHREPPANSVTNVYAVNDISFHPVQGTFSTAGSDGTFHFWDKDAKHRLKGYPNVGGSITATTFNRNGSIFAYAVSYDWSKGYQQNTQNYPIKVMLHPVNADECKPRPSMKKR</sequence>
<dbReference type="GO" id="GO:0034399">
    <property type="term" value="C:nuclear periphery"/>
    <property type="evidence" value="ECO:0007669"/>
    <property type="project" value="EnsemblFungi"/>
</dbReference>
<organism evidence="6 7">
    <name type="scientific">Hapsidospora chrysogenum (strain ATCC 11550 / CBS 779.69 / DSM 880 / IAM 14645 / JCM 23072 / IMI 49137)</name>
    <name type="common">Acremonium chrysogenum</name>
    <dbReference type="NCBI Taxonomy" id="857340"/>
    <lineage>
        <taxon>Eukaryota</taxon>
        <taxon>Fungi</taxon>
        <taxon>Dikarya</taxon>
        <taxon>Ascomycota</taxon>
        <taxon>Pezizomycotina</taxon>
        <taxon>Sordariomycetes</taxon>
        <taxon>Hypocreomycetidae</taxon>
        <taxon>Hypocreales</taxon>
        <taxon>Bionectriaceae</taxon>
        <taxon>Hapsidospora</taxon>
    </lineage>
</organism>
<dbReference type="PROSITE" id="PS50082">
    <property type="entry name" value="WD_REPEATS_2"/>
    <property type="match status" value="4"/>
</dbReference>
<dbReference type="SUPFAM" id="SSF50978">
    <property type="entry name" value="WD40 repeat-like"/>
    <property type="match status" value="1"/>
</dbReference>
<dbReference type="Proteomes" id="UP000029964">
    <property type="component" value="Unassembled WGS sequence"/>
</dbReference>